<dbReference type="GO" id="GO:0016125">
    <property type="term" value="P:sterol metabolic process"/>
    <property type="evidence" value="ECO:0007669"/>
    <property type="project" value="UniProtKB-UniRule"/>
</dbReference>
<evidence type="ECO:0000256" key="3">
    <source>
        <dbReference type="ARBA" id="ARBA00022448"/>
    </source>
</evidence>
<evidence type="ECO:0000256" key="7">
    <source>
        <dbReference type="ARBA" id="ARBA00023055"/>
    </source>
</evidence>
<evidence type="ECO:0000256" key="2">
    <source>
        <dbReference type="ARBA" id="ARBA00009187"/>
    </source>
</evidence>
<name>A0A498JEP5_MALDO</name>
<dbReference type="Proteomes" id="UP000290289">
    <property type="component" value="Chromosome 7"/>
</dbReference>
<comment type="function">
    <text evidence="10">Regulates also the sphingolipid metabolism.</text>
</comment>
<keyword evidence="4 10" id="KW-0812">Transmembrane</keyword>
<dbReference type="GO" id="GO:0097036">
    <property type="term" value="P:regulation of plasma membrane sterol distribution"/>
    <property type="evidence" value="ECO:0007669"/>
    <property type="project" value="UniProtKB-UniRule"/>
</dbReference>
<organism evidence="11 12">
    <name type="scientific">Malus domestica</name>
    <name type="common">Apple</name>
    <name type="synonym">Pyrus malus</name>
    <dbReference type="NCBI Taxonomy" id="3750"/>
    <lineage>
        <taxon>Eukaryota</taxon>
        <taxon>Viridiplantae</taxon>
        <taxon>Streptophyta</taxon>
        <taxon>Embryophyta</taxon>
        <taxon>Tracheophyta</taxon>
        <taxon>Spermatophyta</taxon>
        <taxon>Magnoliopsida</taxon>
        <taxon>eudicotyledons</taxon>
        <taxon>Gunneridae</taxon>
        <taxon>Pentapetalae</taxon>
        <taxon>rosids</taxon>
        <taxon>fabids</taxon>
        <taxon>Rosales</taxon>
        <taxon>Rosaceae</taxon>
        <taxon>Amygdaloideae</taxon>
        <taxon>Maleae</taxon>
        <taxon>Malus</taxon>
    </lineage>
</organism>
<evidence type="ECO:0000256" key="8">
    <source>
        <dbReference type="ARBA" id="ARBA00023098"/>
    </source>
</evidence>
<dbReference type="PANTHER" id="PTHR14467:SF0">
    <property type="entry name" value="PROTEIN ARV1"/>
    <property type="match status" value="1"/>
</dbReference>
<dbReference type="GO" id="GO:0006665">
    <property type="term" value="P:sphingolipid metabolic process"/>
    <property type="evidence" value="ECO:0007669"/>
    <property type="project" value="UniProtKB-UniRule"/>
</dbReference>
<keyword evidence="9 10" id="KW-0472">Membrane</keyword>
<dbReference type="AlphaFoldDB" id="A0A498JEP5"/>
<evidence type="ECO:0000313" key="12">
    <source>
        <dbReference type="Proteomes" id="UP000290289"/>
    </source>
</evidence>
<dbReference type="PANTHER" id="PTHR14467">
    <property type="entry name" value="ARV1"/>
    <property type="match status" value="1"/>
</dbReference>
<dbReference type="InterPro" id="IPR007290">
    <property type="entry name" value="Arv1"/>
</dbReference>
<dbReference type="Pfam" id="PF04161">
    <property type="entry name" value="Arv1"/>
    <property type="match status" value="2"/>
</dbReference>
<dbReference type="STRING" id="3750.A0A498JEP5"/>
<dbReference type="EMBL" id="RDQH01000333">
    <property type="protein sequence ID" value="RXH94168.1"/>
    <property type="molecule type" value="Genomic_DNA"/>
</dbReference>
<evidence type="ECO:0000256" key="5">
    <source>
        <dbReference type="ARBA" id="ARBA00022824"/>
    </source>
</evidence>
<dbReference type="GO" id="GO:0032541">
    <property type="term" value="C:cortical endoplasmic reticulum"/>
    <property type="evidence" value="ECO:0007669"/>
    <property type="project" value="TreeGrafter"/>
</dbReference>
<evidence type="ECO:0000256" key="4">
    <source>
        <dbReference type="ARBA" id="ARBA00022692"/>
    </source>
</evidence>
<dbReference type="GO" id="GO:0005789">
    <property type="term" value="C:endoplasmic reticulum membrane"/>
    <property type="evidence" value="ECO:0007669"/>
    <property type="project" value="UniProtKB-SubCell"/>
</dbReference>
<keyword evidence="3 10" id="KW-0813">Transport</keyword>
<protein>
    <recommendedName>
        <fullName evidence="10">Protein ARV</fullName>
    </recommendedName>
</protein>
<accession>A0A498JEP5</accession>
<gene>
    <name evidence="11" type="ORF">DVH24_023852</name>
</gene>
<comment type="similarity">
    <text evidence="2 10">Belongs to the ARV1 family.</text>
</comment>
<evidence type="ECO:0000256" key="6">
    <source>
        <dbReference type="ARBA" id="ARBA00022989"/>
    </source>
</evidence>
<evidence type="ECO:0000256" key="1">
    <source>
        <dbReference type="ARBA" id="ARBA00004477"/>
    </source>
</evidence>
<comment type="function">
    <text evidence="10">Mediator of sterol homeostasis involved in sterol uptake, trafficking and distribution into membranes.</text>
</comment>
<keyword evidence="5 10" id="KW-0256">Endoplasmic reticulum</keyword>
<dbReference type="GO" id="GO:0005794">
    <property type="term" value="C:Golgi apparatus"/>
    <property type="evidence" value="ECO:0007669"/>
    <property type="project" value="TreeGrafter"/>
</dbReference>
<keyword evidence="8 10" id="KW-0443">Lipid metabolism</keyword>
<dbReference type="GO" id="GO:0032366">
    <property type="term" value="P:intracellular sterol transport"/>
    <property type="evidence" value="ECO:0007669"/>
    <property type="project" value="UniProtKB-UniRule"/>
</dbReference>
<sequence>MEYRCVECGGRMTTLFVQYSPGNIRLMKCGNCKAAADEYIECEPIVKLLSFFFNFFPSKFNKFDTFFVVCTARLFCTRPKLTHIYFILHKTKVYTHLLDNVIDPQAPSFQGLLWKSTFGFLLLDAYVFIYALGALAMCKDRSLFLERSKEEWGLSMSFASLLWRFQKMLMDIVLEISSHSPDRSGASAGNIDFKLLQMFLIAMMVWEYPSVILIIDIFVSSSNTVALKVIARSPMSRCIAACFSAHVVKVLVTQRCWSWEL</sequence>
<keyword evidence="7 10" id="KW-0445">Lipid transport</keyword>
<reference evidence="11 12" key="1">
    <citation type="submission" date="2018-10" db="EMBL/GenBank/DDBJ databases">
        <title>A high-quality apple genome assembly.</title>
        <authorList>
            <person name="Hu J."/>
        </authorList>
    </citation>
    <scope>NUCLEOTIDE SEQUENCE [LARGE SCALE GENOMIC DNA]</scope>
    <source>
        <strain evidence="12">cv. HFTH1</strain>
        <tissue evidence="11">Young leaf</tissue>
    </source>
</reference>
<feature type="transmembrane region" description="Helical" evidence="10">
    <location>
        <begin position="199"/>
        <end position="219"/>
    </location>
</feature>
<keyword evidence="12" id="KW-1185">Reference proteome</keyword>
<evidence type="ECO:0000256" key="10">
    <source>
        <dbReference type="RuleBase" id="RU368065"/>
    </source>
</evidence>
<keyword evidence="6 10" id="KW-1133">Transmembrane helix</keyword>
<keyword evidence="10" id="KW-0746">Sphingolipid metabolism</keyword>
<feature type="transmembrane region" description="Helical" evidence="10">
    <location>
        <begin position="118"/>
        <end position="138"/>
    </location>
</feature>
<comment type="subcellular location">
    <subcellularLocation>
        <location evidence="1 10">Endoplasmic reticulum membrane</location>
        <topology evidence="1 10">Multi-pass membrane protein</topology>
    </subcellularLocation>
</comment>
<evidence type="ECO:0000256" key="9">
    <source>
        <dbReference type="ARBA" id="ARBA00023136"/>
    </source>
</evidence>
<comment type="caution">
    <text evidence="10">Lacks conserved residue(s) required for the propagation of feature annotation.</text>
</comment>
<evidence type="ECO:0000313" key="11">
    <source>
        <dbReference type="EMBL" id="RXH94168.1"/>
    </source>
</evidence>
<proteinExistence type="inferred from homology"/>
<comment type="caution">
    <text evidence="11">The sequence shown here is derived from an EMBL/GenBank/DDBJ whole genome shotgun (WGS) entry which is preliminary data.</text>
</comment>